<protein>
    <submittedName>
        <fullName evidence="2 3">Uncharacterized protein</fullName>
    </submittedName>
</protein>
<dbReference type="AlphaFoldDB" id="A0A0Q3ICR3"/>
<dbReference type="EnsemblPlants" id="KQJ98147">
    <property type="protein sequence ID" value="KQJ98147"/>
    <property type="gene ID" value="BRADI_3g35155v3"/>
</dbReference>
<evidence type="ECO:0000256" key="1">
    <source>
        <dbReference type="SAM" id="Phobius"/>
    </source>
</evidence>
<dbReference type="Gramene" id="KQJ98147">
    <property type="protein sequence ID" value="KQJ98147"/>
    <property type="gene ID" value="BRADI_3g35155v3"/>
</dbReference>
<feature type="transmembrane region" description="Helical" evidence="1">
    <location>
        <begin position="81"/>
        <end position="104"/>
    </location>
</feature>
<organism evidence="2">
    <name type="scientific">Brachypodium distachyon</name>
    <name type="common">Purple false brome</name>
    <name type="synonym">Trachynia distachya</name>
    <dbReference type="NCBI Taxonomy" id="15368"/>
    <lineage>
        <taxon>Eukaryota</taxon>
        <taxon>Viridiplantae</taxon>
        <taxon>Streptophyta</taxon>
        <taxon>Embryophyta</taxon>
        <taxon>Tracheophyta</taxon>
        <taxon>Spermatophyta</taxon>
        <taxon>Magnoliopsida</taxon>
        <taxon>Liliopsida</taxon>
        <taxon>Poales</taxon>
        <taxon>Poaceae</taxon>
        <taxon>BOP clade</taxon>
        <taxon>Pooideae</taxon>
        <taxon>Stipodae</taxon>
        <taxon>Brachypodieae</taxon>
        <taxon>Brachypodium</taxon>
    </lineage>
</organism>
<dbReference type="InParanoid" id="A0A0Q3ICR3"/>
<reference evidence="3" key="3">
    <citation type="submission" date="2018-08" db="UniProtKB">
        <authorList>
            <consortium name="EnsemblPlants"/>
        </authorList>
    </citation>
    <scope>IDENTIFICATION</scope>
    <source>
        <strain evidence="3">cv. Bd21</strain>
    </source>
</reference>
<keyword evidence="1" id="KW-0812">Transmembrane</keyword>
<evidence type="ECO:0000313" key="2">
    <source>
        <dbReference type="EMBL" id="KQJ98147.1"/>
    </source>
</evidence>
<accession>A0A0Q3ICR3</accession>
<reference evidence="2" key="2">
    <citation type="submission" date="2017-06" db="EMBL/GenBank/DDBJ databases">
        <title>WGS assembly of Brachypodium distachyon.</title>
        <authorList>
            <consortium name="The International Brachypodium Initiative"/>
            <person name="Lucas S."/>
            <person name="Harmon-Smith M."/>
            <person name="Lail K."/>
            <person name="Tice H."/>
            <person name="Grimwood J."/>
            <person name="Bruce D."/>
            <person name="Barry K."/>
            <person name="Shu S."/>
            <person name="Lindquist E."/>
            <person name="Wang M."/>
            <person name="Pitluck S."/>
            <person name="Vogel J.P."/>
            <person name="Garvin D.F."/>
            <person name="Mockler T.C."/>
            <person name="Schmutz J."/>
            <person name="Rokhsar D."/>
            <person name="Bevan M.W."/>
        </authorList>
    </citation>
    <scope>NUCLEOTIDE SEQUENCE</scope>
    <source>
        <strain evidence="2">Bd21</strain>
    </source>
</reference>
<proteinExistence type="predicted"/>
<gene>
    <name evidence="2" type="ORF">BRADI_3g35155v3</name>
</gene>
<keyword evidence="1" id="KW-0472">Membrane</keyword>
<evidence type="ECO:0000313" key="3">
    <source>
        <dbReference type="EnsemblPlants" id="KQJ98147"/>
    </source>
</evidence>
<keyword evidence="1" id="KW-1133">Transmembrane helix</keyword>
<name>A0A0Q3ICR3_BRADI</name>
<dbReference type="EMBL" id="CM000882">
    <property type="protein sequence ID" value="KQJ98147.1"/>
    <property type="molecule type" value="Genomic_DNA"/>
</dbReference>
<evidence type="ECO:0000313" key="4">
    <source>
        <dbReference type="Proteomes" id="UP000008810"/>
    </source>
</evidence>
<feature type="transmembrane region" description="Helical" evidence="1">
    <location>
        <begin position="110"/>
        <end position="134"/>
    </location>
</feature>
<reference evidence="2 3" key="1">
    <citation type="journal article" date="2010" name="Nature">
        <title>Genome sequencing and analysis of the model grass Brachypodium distachyon.</title>
        <authorList>
            <consortium name="International Brachypodium Initiative"/>
        </authorList>
    </citation>
    <scope>NUCLEOTIDE SEQUENCE [LARGE SCALE GENOMIC DNA]</scope>
    <source>
        <strain evidence="2 3">Bd21</strain>
    </source>
</reference>
<sequence length="146" mass="16555">MGTRLVAAGDVATGESEPGTLLEAVLGCTSARGCQWRSAVKSRSTARSMQSWEGFLEGLKIGWMHVHLYQKKNVHMLHDQVLGFTMYIPFFFSRSLTCSMYYYFGSFLHAAVVLQGYVCMLGLFSQVIFVVLLFNTWISLYVRWIC</sequence>
<keyword evidence="4" id="KW-1185">Reference proteome</keyword>
<dbReference type="Proteomes" id="UP000008810">
    <property type="component" value="Chromosome 3"/>
</dbReference>